<accession>A0ABZ2HFD6</accession>
<evidence type="ECO:0000313" key="8">
    <source>
        <dbReference type="EMBL" id="WWR45922.1"/>
    </source>
</evidence>
<feature type="transmembrane region" description="Helical" evidence="6">
    <location>
        <begin position="184"/>
        <end position="208"/>
    </location>
</feature>
<evidence type="ECO:0000256" key="2">
    <source>
        <dbReference type="ARBA" id="ARBA00009853"/>
    </source>
</evidence>
<dbReference type="Gene3D" id="1.10.3730.20">
    <property type="match status" value="1"/>
</dbReference>
<keyword evidence="5 6" id="KW-0472">Membrane</keyword>
<feature type="transmembrane region" description="Helical" evidence="6">
    <location>
        <begin position="99"/>
        <end position="121"/>
    </location>
</feature>
<dbReference type="SUPFAM" id="SSF103481">
    <property type="entry name" value="Multidrug resistance efflux transporter EmrE"/>
    <property type="match status" value="2"/>
</dbReference>
<feature type="transmembrane region" description="Helical" evidence="6">
    <location>
        <begin position="151"/>
        <end position="172"/>
    </location>
</feature>
<feature type="transmembrane region" description="Helical" evidence="6">
    <location>
        <begin position="76"/>
        <end position="93"/>
    </location>
</feature>
<evidence type="ECO:0000256" key="1">
    <source>
        <dbReference type="ARBA" id="ARBA00004141"/>
    </source>
</evidence>
<name>A0ABZ2HFD6_9RHOB</name>
<feature type="transmembrane region" description="Helical" evidence="6">
    <location>
        <begin position="285"/>
        <end position="305"/>
    </location>
</feature>
<evidence type="ECO:0000256" key="5">
    <source>
        <dbReference type="ARBA" id="ARBA00023136"/>
    </source>
</evidence>
<feature type="transmembrane region" description="Helical" evidence="6">
    <location>
        <begin position="12"/>
        <end position="36"/>
    </location>
</feature>
<evidence type="ECO:0000313" key="9">
    <source>
        <dbReference type="Proteomes" id="UP001364156"/>
    </source>
</evidence>
<dbReference type="PANTHER" id="PTHR22911">
    <property type="entry name" value="ACYL-MALONYL CONDENSING ENZYME-RELATED"/>
    <property type="match status" value="1"/>
</dbReference>
<dbReference type="Pfam" id="PF00892">
    <property type="entry name" value="EamA"/>
    <property type="match status" value="1"/>
</dbReference>
<keyword evidence="4 6" id="KW-1133">Transmembrane helix</keyword>
<keyword evidence="9" id="KW-1185">Reference proteome</keyword>
<dbReference type="EMBL" id="CP146069">
    <property type="protein sequence ID" value="WWR45922.1"/>
    <property type="molecule type" value="Genomic_DNA"/>
</dbReference>
<evidence type="ECO:0000259" key="7">
    <source>
        <dbReference type="Pfam" id="PF00892"/>
    </source>
</evidence>
<dbReference type="PANTHER" id="PTHR22911:SF6">
    <property type="entry name" value="SOLUTE CARRIER FAMILY 35 MEMBER G1"/>
    <property type="match status" value="1"/>
</dbReference>
<evidence type="ECO:0000256" key="3">
    <source>
        <dbReference type="ARBA" id="ARBA00022692"/>
    </source>
</evidence>
<evidence type="ECO:0000256" key="6">
    <source>
        <dbReference type="SAM" id="Phobius"/>
    </source>
</evidence>
<dbReference type="Proteomes" id="UP001364156">
    <property type="component" value="Chromosome"/>
</dbReference>
<feature type="transmembrane region" description="Helical" evidence="6">
    <location>
        <begin position="128"/>
        <end position="145"/>
    </location>
</feature>
<feature type="transmembrane region" description="Helical" evidence="6">
    <location>
        <begin position="228"/>
        <end position="252"/>
    </location>
</feature>
<comment type="similarity">
    <text evidence="2">Belongs to the drug/metabolite transporter (DMT) superfamily. 10 TMS drug/metabolite exporter (DME) (TC 2.A.7.3) family.</text>
</comment>
<dbReference type="InterPro" id="IPR037185">
    <property type="entry name" value="EmrE-like"/>
</dbReference>
<dbReference type="InterPro" id="IPR000620">
    <property type="entry name" value="EamA_dom"/>
</dbReference>
<comment type="subcellular location">
    <subcellularLocation>
        <location evidence="1">Membrane</location>
        <topology evidence="1">Multi-pass membrane protein</topology>
    </subcellularLocation>
</comment>
<keyword evidence="3 6" id="KW-0812">Transmembrane</keyword>
<feature type="domain" description="EamA" evidence="7">
    <location>
        <begin position="14"/>
        <end position="144"/>
    </location>
</feature>
<feature type="transmembrane region" description="Helical" evidence="6">
    <location>
        <begin position="42"/>
        <end position="64"/>
    </location>
</feature>
<evidence type="ECO:0000256" key="4">
    <source>
        <dbReference type="ARBA" id="ARBA00022989"/>
    </source>
</evidence>
<gene>
    <name evidence="8" type="ORF">RZ517_14225</name>
</gene>
<proteinExistence type="inferred from homology"/>
<protein>
    <submittedName>
        <fullName evidence="8">DMT family transporter</fullName>
    </submittedName>
</protein>
<sequence>MHRAQVSHTDQVTLGILIILASVAALALGDATIKLISADFSLWQIFALRSAFAIPCIILLAILAKRRLRPTAPGWVSLRALLLVTGWIAYYGALPWLDLGTAAVAVYTNPIFTALITAAVLNERVTPIQWLGIVIGFIGVAIILRPTDAQFSWSLLGPITGALLYSLAMILTRSKCQSEDYVSLAFTLHIAFIVTGAIGLVLTTFLTLPSDVTSQIPFLTTGWAAMAATDWALMAGLGLLGMAFTLGVARAYQIAPPHIIATFDYGYVGFALLWGVVFFSEYPNARGILGMGLVITAGLMVALGARRYQSPLQHSAGG</sequence>
<organism evidence="8 9">
    <name type="scientific">Roseovarius phycicola</name>
    <dbReference type="NCBI Taxonomy" id="3080976"/>
    <lineage>
        <taxon>Bacteria</taxon>
        <taxon>Pseudomonadati</taxon>
        <taxon>Pseudomonadota</taxon>
        <taxon>Alphaproteobacteria</taxon>
        <taxon>Rhodobacterales</taxon>
        <taxon>Roseobacteraceae</taxon>
        <taxon>Roseovarius</taxon>
    </lineage>
</organism>
<feature type="transmembrane region" description="Helical" evidence="6">
    <location>
        <begin position="259"/>
        <end position="279"/>
    </location>
</feature>
<reference evidence="8 9" key="1">
    <citation type="submission" date="2023-10" db="EMBL/GenBank/DDBJ databases">
        <title>Roseovarius strain S88 nov., isolated from a marine algae.</title>
        <authorList>
            <person name="Lee M.W."/>
            <person name="Lee J.K."/>
            <person name="Kim J.M."/>
            <person name="Choi D.G."/>
            <person name="Baek J.H."/>
            <person name="Bayburt H."/>
            <person name="Jung J.J."/>
            <person name="Han D.M."/>
            <person name="Jeon C.O."/>
        </authorList>
    </citation>
    <scope>NUCLEOTIDE SEQUENCE [LARGE SCALE GENOMIC DNA]</scope>
    <source>
        <strain evidence="8 9">S88</strain>
    </source>
</reference>
<dbReference type="RefSeq" id="WP_338548827.1">
    <property type="nucleotide sequence ID" value="NZ_CP146069.1"/>
</dbReference>